<dbReference type="InterPro" id="IPR050525">
    <property type="entry name" value="ECM_Assembly_Org"/>
</dbReference>
<feature type="domain" description="VWFA" evidence="13">
    <location>
        <begin position="1706"/>
        <end position="1849"/>
    </location>
</feature>
<feature type="non-terminal residue" evidence="14">
    <location>
        <position position="1"/>
    </location>
</feature>
<keyword evidence="7" id="KW-0176">Collagen</keyword>
<dbReference type="PROSITE" id="PS50234">
    <property type="entry name" value="VWFA"/>
    <property type="match status" value="8"/>
</dbReference>
<evidence type="ECO:0000313" key="15">
    <source>
        <dbReference type="Proteomes" id="UP000546235"/>
    </source>
</evidence>
<evidence type="ECO:0000256" key="9">
    <source>
        <dbReference type="ARBA" id="ARBA00023278"/>
    </source>
</evidence>
<evidence type="ECO:0000256" key="3">
    <source>
        <dbReference type="ARBA" id="ARBA00022530"/>
    </source>
</evidence>
<organism evidence="14 15">
    <name type="scientific">Caloenas nicobarica</name>
    <name type="common">Nicobar pigeon</name>
    <dbReference type="NCBI Taxonomy" id="187106"/>
    <lineage>
        <taxon>Eukaryota</taxon>
        <taxon>Metazoa</taxon>
        <taxon>Chordata</taxon>
        <taxon>Craniata</taxon>
        <taxon>Vertebrata</taxon>
        <taxon>Euteleostomi</taxon>
        <taxon>Archelosauria</taxon>
        <taxon>Archosauria</taxon>
        <taxon>Dinosauria</taxon>
        <taxon>Saurischia</taxon>
        <taxon>Theropoda</taxon>
        <taxon>Coelurosauria</taxon>
        <taxon>Aves</taxon>
        <taxon>Neognathae</taxon>
        <taxon>Neoaves</taxon>
        <taxon>Columbimorphae</taxon>
        <taxon>Columbiformes</taxon>
        <taxon>Columbidae</taxon>
        <taxon>Caloenas</taxon>
    </lineage>
</organism>
<dbReference type="SUPFAM" id="SSF53300">
    <property type="entry name" value="vWA-like"/>
    <property type="match status" value="9"/>
</dbReference>
<evidence type="ECO:0000256" key="5">
    <source>
        <dbReference type="ARBA" id="ARBA00022737"/>
    </source>
</evidence>
<keyword evidence="15" id="KW-1185">Reference proteome</keyword>
<feature type="compositionally biased region" description="Basic and acidic residues" evidence="12">
    <location>
        <begin position="1484"/>
        <end position="1495"/>
    </location>
</feature>
<feature type="compositionally biased region" description="Basic and acidic residues" evidence="12">
    <location>
        <begin position="1410"/>
        <end position="1426"/>
    </location>
</feature>
<comment type="similarity">
    <text evidence="11">Belongs to the type VI collagen family.</text>
</comment>
<proteinExistence type="inferred from homology"/>
<feature type="non-terminal residue" evidence="14">
    <location>
        <position position="2132"/>
    </location>
</feature>
<feature type="domain" description="VWFA" evidence="13">
    <location>
        <begin position="1913"/>
        <end position="2107"/>
    </location>
</feature>
<comment type="function">
    <text evidence="10">Collagen VI acts as a cell-binding protein.</text>
</comment>
<feature type="domain" description="VWFA" evidence="13">
    <location>
        <begin position="1"/>
        <end position="177"/>
    </location>
</feature>
<evidence type="ECO:0000256" key="4">
    <source>
        <dbReference type="ARBA" id="ARBA00022729"/>
    </source>
</evidence>
<reference evidence="14 15" key="1">
    <citation type="submission" date="2019-09" db="EMBL/GenBank/DDBJ databases">
        <title>Bird 10,000 Genomes (B10K) Project - Family phase.</title>
        <authorList>
            <person name="Zhang G."/>
        </authorList>
    </citation>
    <scope>NUCLEOTIDE SEQUENCE [LARGE SCALE GENOMIC DNA]</scope>
    <source>
        <strain evidence="14">OUT-0007</strain>
        <tissue evidence="14">Blood</tissue>
    </source>
</reference>
<evidence type="ECO:0000256" key="6">
    <source>
        <dbReference type="ARBA" id="ARBA00022889"/>
    </source>
</evidence>
<dbReference type="PANTHER" id="PTHR24020:SF90">
    <property type="entry name" value="COLLAGEN ALPHA-1(XXI) CHAIN"/>
    <property type="match status" value="1"/>
</dbReference>
<protein>
    <submittedName>
        <fullName evidence="14">CO6A6 protein</fullName>
    </submittedName>
</protein>
<keyword evidence="6" id="KW-0130">Cell adhesion</keyword>
<evidence type="ECO:0000256" key="2">
    <source>
        <dbReference type="ARBA" id="ARBA00022525"/>
    </source>
</evidence>
<dbReference type="GO" id="GO:0005589">
    <property type="term" value="C:collagen type VI trimer"/>
    <property type="evidence" value="ECO:0007669"/>
    <property type="project" value="UniProtKB-ARBA"/>
</dbReference>
<comment type="caution">
    <text evidence="14">The sequence shown here is derived from an EMBL/GenBank/DDBJ whole genome shotgun (WGS) entry which is preliminary data.</text>
</comment>
<evidence type="ECO:0000259" key="13">
    <source>
        <dbReference type="PROSITE" id="PS50234"/>
    </source>
</evidence>
<dbReference type="InterPro" id="IPR002035">
    <property type="entry name" value="VWF_A"/>
</dbReference>
<dbReference type="FunFam" id="3.40.50.410:FF:000044">
    <property type="entry name" value="Collagen type VI alpha 6 chain"/>
    <property type="match status" value="1"/>
</dbReference>
<evidence type="ECO:0000256" key="12">
    <source>
        <dbReference type="SAM" id="MobiDB-lite"/>
    </source>
</evidence>
<feature type="domain" description="VWFA" evidence="13">
    <location>
        <begin position="400"/>
        <end position="570"/>
    </location>
</feature>
<evidence type="ECO:0000256" key="8">
    <source>
        <dbReference type="ARBA" id="ARBA00023180"/>
    </source>
</evidence>
<feature type="region of interest" description="Disordered" evidence="12">
    <location>
        <begin position="1360"/>
        <end position="1668"/>
    </location>
</feature>
<dbReference type="SMART" id="SM00327">
    <property type="entry name" value="VWA"/>
    <property type="match status" value="9"/>
</dbReference>
<dbReference type="FunFam" id="3.40.50.410:FF:000003">
    <property type="entry name" value="Collagen type VI alpha 3 chain"/>
    <property type="match status" value="2"/>
</dbReference>
<dbReference type="FunFam" id="3.40.50.410:FF:000004">
    <property type="entry name" value="collagen alpha-6(VI) chain"/>
    <property type="match status" value="2"/>
</dbReference>
<keyword evidence="2" id="KW-0964">Secreted</keyword>
<keyword evidence="9" id="KW-0379">Hydroxylation</keyword>
<dbReference type="Pfam" id="PF00092">
    <property type="entry name" value="VWA"/>
    <property type="match status" value="8"/>
</dbReference>
<keyword evidence="8" id="KW-0325">Glycoprotein</keyword>
<evidence type="ECO:0000256" key="1">
    <source>
        <dbReference type="ARBA" id="ARBA00004498"/>
    </source>
</evidence>
<dbReference type="InterPro" id="IPR036465">
    <property type="entry name" value="vWFA_dom_sf"/>
</dbReference>
<evidence type="ECO:0000313" key="14">
    <source>
        <dbReference type="EMBL" id="NWX07356.1"/>
    </source>
</evidence>
<keyword evidence="3" id="KW-0272">Extracellular matrix</keyword>
<dbReference type="Proteomes" id="UP000546235">
    <property type="component" value="Unassembled WGS sequence"/>
</dbReference>
<feature type="compositionally biased region" description="Low complexity" evidence="12">
    <location>
        <begin position="1535"/>
        <end position="1547"/>
    </location>
</feature>
<dbReference type="PANTHER" id="PTHR24020">
    <property type="entry name" value="COLLAGEN ALPHA"/>
    <property type="match status" value="1"/>
</dbReference>
<dbReference type="GO" id="GO:0007155">
    <property type="term" value="P:cell adhesion"/>
    <property type="evidence" value="ECO:0007669"/>
    <property type="project" value="UniProtKB-KW"/>
</dbReference>
<sequence>DVVLLIPGQQDTENYIFPYMKDFISKLIYNLPLESNQYRIALVQYNDDVHEEFELDTYKSKKEMLMHVQEMQTLQDGPLNTGNALHYVYERYFQEPVNGGDRNRVLVVLSSSPSEDDVEEPVKMLQDNGVKVIALGIYEAAIQQLNLMATQSFSYFFPKEWDLPMFSANVSNIIAEFQMESIKEAEVCDGDLVADIVFTVDHGTSKSNFEELKKFLQNLTSSFDVKENCIRIGLVMYTEGQEVVSHLNTDTNKAEILQIIQDLSAGSGKANTGAAINATRLKLFTESAGSRKKQGVEQIAVLVTHRHSQDNVSDVATHLRRSGVTVFAIGVEDASDPQLVQIASYPQEQYVTSLKEFSDLRRQNTVFRKKLLNQIHNKLYVQPERKIILKTGCQDTEAADIYFLVDGSSSLDYADFVDMKNFLKEMIKLFDIGMSKVRLGLVQFSHFNELEFELDKYTSASDLMKGIENIRQIHGNTSTGGALAYMKPLFEKARRQRGVTVPCHLVVLTDGESQDSVKEPAMKLREDQINIYAIGVREANVTQLYEIAGVKKRVYFVHDFDLLNDIKNEVTREICTTEVCKEMKGDVMFLVDSSGSIGDENFLKMKNFMRELVNRTDVGADRVQIGVVQFSHEPKEEFKLNTYITKRDIFNAIDRISPLQSTTLTGEALKFMLKYFQASSGSRHAVKKVLILITDGESQDEVKGPATVLRDKGIIIYSVGVFNANKTQLEEISGKRDMVFYVENFDILSQIISNLIFDICSRSPDDKCKRVERLDIVFVMDSSGSISSSQYQAMKDFMIALVKQSNVGPDGVQFGALKYSDKPVVLFYLNKYTTKLEITEAIHKDDPLGQTTYTAEALVHSEMFFTEEHGSRKSKGVPQVLIVITDGESHDKDKLGDVSQGLRNKGITIYAVGVEGAKRNELLTMAGSEDKCFYVDTFEGLENLTANITNDICDISVRACPAKADVFFLMDGSKNIDEENFRIMMDFVRSVIKPAVNVQNTKIGLALYGRVYKEEFQLGIFPNRSELELKIQSIKQIKGHQSDIANALEKVKVNFQPEKGSRIQENIQQILLVIIAGRTTSRAARAAENLRKKGVDIYAIGVGNVDQSQLTQITGSSSRKYAVDDFSNLKTIKKRLVDVICEDNNRKVACFVDITVGFDISSQREGHHLFYGQTKLEKHFPDILQALLSLRDVSCNAGSKAQSSVAVYVKNTVTPISAKFYIDKESVLRNLSDAVIERPSHLNVEFLQSLWETFQNEDKTQQKVLLIFSDGVDDDLEALEQKSEELKKKGLDGLITVVLERASNFHNLQSIEFGKGFDYGTHLDIGMTDIASRLSKFLNNIAERTCCCLSCKCTGEEGEIGDRGKRGIKGPNGVKGNPGYPGDEGEPGPRGPPGSQGRQGNVGCPGKRGLKGDNGEDGIDGIRGEEGPPGIPGKKGEKGDAGYPGSPGPRGPPGDRGQKGFRGDPGSPGLNSAIAGAKGFAGERGQEGERGEKGSRGSSGDTGNPGIPGQRGQRGPEGNRGQPGQDGLEGKQGYIGRQGQKGINGQKGQKGRSGPKGPPNEPGAVGPAGAPGAPGKAGIKGQPGDPGPKGKRGPYGLRGRQGEDGAFGYGPPGEKGIKGNKGFPGDLGQKGEAGDKGTTGENGLKGYRGRMARPAGLKGNPGDRGSPGRRSCAHVCLFCSCPQPCELIDYIRKHSRKLKCPVYPTELVFALDTSRTLTPETFELMREIMIAIVSDARIRDSNCPVGARVAVVSYNSVTHHLIRFSEFHKKNKLLNALKNISYQTSSSERDTGGAMRFIAKNVFKRTLQGPNVRKIAVVFSHGPATDTSSVKQAVLEMRAVEVVPVVIAFENTPHISQAFLMDDSGLFQVLNVRGGQYNEALRRFQLCTLCYDKCKPDAFCERPRPRLARRYVDAAFILDSSQKLSSAEFEQVKDFMSRAVTAFNISSDPETSVLGDRIAVVSHALPDFKAGTGKSPVKKEFDFVTYRSKDRMRRYIKESLQQLNGEAAVSYAIQWTIGNVFSGAPNPRPLKFIIIISAGKTSQWDKKTLKNISLQAKCQGYALLVISLGKSYDRNELEELASIPLEQHLIQLGRIHKPELDYVMRFLKPFICFLRSEKNYPPESLKGKCSGL</sequence>
<dbReference type="InterPro" id="IPR008160">
    <property type="entry name" value="Collagen"/>
</dbReference>
<evidence type="ECO:0000256" key="10">
    <source>
        <dbReference type="ARBA" id="ARBA00043858"/>
    </source>
</evidence>
<evidence type="ECO:0000256" key="7">
    <source>
        <dbReference type="ARBA" id="ARBA00023119"/>
    </source>
</evidence>
<dbReference type="PRINTS" id="PR00453">
    <property type="entry name" value="VWFADOMAIN"/>
</dbReference>
<dbReference type="EMBL" id="VZSB01002823">
    <property type="protein sequence ID" value="NWX07356.1"/>
    <property type="molecule type" value="Genomic_DNA"/>
</dbReference>
<accession>A0A7K6TBY3</accession>
<evidence type="ECO:0000256" key="11">
    <source>
        <dbReference type="ARBA" id="ARBA00044000"/>
    </source>
</evidence>
<gene>
    <name evidence="14" type="primary">Col6a6</name>
    <name evidence="14" type="ORF">CALNIC_R14744</name>
</gene>
<dbReference type="Pfam" id="PF01391">
    <property type="entry name" value="Collagen"/>
    <property type="match status" value="3"/>
</dbReference>
<dbReference type="FunFam" id="3.40.50.410:FF:000021">
    <property type="entry name" value="Collagen, type VI, alpha 3"/>
    <property type="match status" value="1"/>
</dbReference>
<keyword evidence="4" id="KW-0732">Signal</keyword>
<feature type="domain" description="VWFA" evidence="13">
    <location>
        <begin position="195"/>
        <end position="375"/>
    </location>
</feature>
<name>A0A7K6TBY3_CALNI</name>
<comment type="subcellular location">
    <subcellularLocation>
        <location evidence="1">Secreted</location>
        <location evidence="1">Extracellular space</location>
        <location evidence="1">Extracellular matrix</location>
    </subcellularLocation>
</comment>
<feature type="domain" description="VWFA" evidence="13">
    <location>
        <begin position="965"/>
        <end position="1136"/>
    </location>
</feature>
<dbReference type="CDD" id="cd01450">
    <property type="entry name" value="vWFA_subfamily_ECM"/>
    <property type="match status" value="4"/>
</dbReference>
<feature type="compositionally biased region" description="Low complexity" evidence="12">
    <location>
        <begin position="1562"/>
        <end position="1583"/>
    </location>
</feature>
<feature type="compositionally biased region" description="Low complexity" evidence="12">
    <location>
        <begin position="1496"/>
        <end position="1513"/>
    </location>
</feature>
<dbReference type="Gene3D" id="3.40.50.410">
    <property type="entry name" value="von Willebrand factor, type A domain"/>
    <property type="match status" value="8"/>
</dbReference>
<feature type="domain" description="VWFA" evidence="13">
    <location>
        <begin position="586"/>
        <end position="755"/>
    </location>
</feature>
<dbReference type="CDD" id="cd01472">
    <property type="entry name" value="vWA_collagen"/>
    <property type="match status" value="2"/>
</dbReference>
<feature type="domain" description="VWFA" evidence="13">
    <location>
        <begin position="775"/>
        <end position="948"/>
    </location>
</feature>
<keyword evidence="5" id="KW-0677">Repeat</keyword>